<keyword evidence="4" id="KW-1185">Reference proteome</keyword>
<evidence type="ECO:0000313" key="3">
    <source>
        <dbReference type="EMBL" id="KAL3532600.1"/>
    </source>
</evidence>
<feature type="domain" description="Fanconi Anaemia group E protein C-terminal" evidence="2">
    <location>
        <begin position="292"/>
        <end position="481"/>
    </location>
</feature>
<dbReference type="AlphaFoldDB" id="A0ABD3AN38"/>
<comment type="caution">
    <text evidence="3">The sequence shown here is derived from an EMBL/GenBank/DDBJ whole genome shotgun (WGS) entry which is preliminary data.</text>
</comment>
<accession>A0ABD3AN38</accession>
<name>A0ABD3AN38_9GENT</name>
<dbReference type="EMBL" id="JBJUIK010000003">
    <property type="protein sequence ID" value="KAL3532600.1"/>
    <property type="molecule type" value="Genomic_DNA"/>
</dbReference>
<evidence type="ECO:0000259" key="2">
    <source>
        <dbReference type="Pfam" id="PF11510"/>
    </source>
</evidence>
<dbReference type="Gene3D" id="1.25.40.480">
    <property type="match status" value="1"/>
</dbReference>
<reference evidence="3 4" key="1">
    <citation type="submission" date="2024-11" db="EMBL/GenBank/DDBJ databases">
        <title>A near-complete genome assembly of Cinchona calisaya.</title>
        <authorList>
            <person name="Lian D.C."/>
            <person name="Zhao X.W."/>
            <person name="Wei L."/>
        </authorList>
    </citation>
    <scope>NUCLEOTIDE SEQUENCE [LARGE SCALE GENOMIC DNA]</scope>
    <source>
        <tissue evidence="3">Nenye</tissue>
    </source>
</reference>
<organism evidence="3 4">
    <name type="scientific">Cinchona calisaya</name>
    <dbReference type="NCBI Taxonomy" id="153742"/>
    <lineage>
        <taxon>Eukaryota</taxon>
        <taxon>Viridiplantae</taxon>
        <taxon>Streptophyta</taxon>
        <taxon>Embryophyta</taxon>
        <taxon>Tracheophyta</taxon>
        <taxon>Spermatophyta</taxon>
        <taxon>Magnoliopsida</taxon>
        <taxon>eudicotyledons</taxon>
        <taxon>Gunneridae</taxon>
        <taxon>Pentapetalae</taxon>
        <taxon>asterids</taxon>
        <taxon>lamiids</taxon>
        <taxon>Gentianales</taxon>
        <taxon>Rubiaceae</taxon>
        <taxon>Cinchonoideae</taxon>
        <taxon>Cinchoneae</taxon>
        <taxon>Cinchona</taxon>
    </lineage>
</organism>
<dbReference type="PANTHER" id="PTHR32094">
    <property type="entry name" value="FANCONI ANEMIA GROUP E PROTEIN"/>
    <property type="match status" value="1"/>
</dbReference>
<dbReference type="Pfam" id="PF11510">
    <property type="entry name" value="FA_FANCE"/>
    <property type="match status" value="1"/>
</dbReference>
<dbReference type="InterPro" id="IPR021025">
    <property type="entry name" value="Fanconi_anaemia_gr_E_prot_C"/>
</dbReference>
<protein>
    <recommendedName>
        <fullName evidence="2">Fanconi Anaemia group E protein C-terminal domain-containing protein</fullName>
    </recommendedName>
</protein>
<evidence type="ECO:0000313" key="4">
    <source>
        <dbReference type="Proteomes" id="UP001630127"/>
    </source>
</evidence>
<evidence type="ECO:0000256" key="1">
    <source>
        <dbReference type="SAM" id="MobiDB-lite"/>
    </source>
</evidence>
<dbReference type="PANTHER" id="PTHR32094:SF5">
    <property type="entry name" value="FANCONI ANEMIA GROUP E PROTEIN"/>
    <property type="match status" value="1"/>
</dbReference>
<dbReference type="InterPro" id="IPR039685">
    <property type="entry name" value="FANCE"/>
</dbReference>
<proteinExistence type="predicted"/>
<sequence length="484" mass="54794">MERWVPLLEIFINSSCPETEASSWLQRSFNSNSPPISTSSFLSLLTNPSSPPHPKRFMHIQTLPNFVQARILSFLVYERERFCRRDLIKLARDLLSEGRELDFWVKKSADQLLDVLSGSGFDWISNLNLDSEEESAEDEFREMPDWLKDAAKSRDFVLPWLTILPDEISSRKPFGGVVEDDEDSESDAGKEKEECVDEVMGEAEVGDLKNVAMDPEVEKRADWLKARILKFEGASETVELANEVRQLCVESGVDSLAVLELVEPWKADDETASVMVTHLLHGGEDELGWPSHVLCSIVLPKMFFLTEPASRVLVSAIVEYCKVHQKASEYALLWPLIRKVDGINNPICDVISRIVRECLHPGHVSAFCQKLLSSELDAKNFICLPCYRCLIAGELVWTESLFYLMQNVLNHNVHLTQDAVDQLVQEACKSTNRFPRSLKFGNFLLCFINKCAPLLRSHKLLLIEAVEHTNTLVTKSILSKLASL</sequence>
<feature type="region of interest" description="Disordered" evidence="1">
    <location>
        <begin position="174"/>
        <end position="193"/>
    </location>
</feature>
<dbReference type="Proteomes" id="UP001630127">
    <property type="component" value="Unassembled WGS sequence"/>
</dbReference>
<gene>
    <name evidence="3" type="ORF">ACH5RR_006121</name>
</gene>